<dbReference type="Gene3D" id="3.40.50.300">
    <property type="entry name" value="P-loop containing nucleotide triphosphate hydrolases"/>
    <property type="match status" value="1"/>
</dbReference>
<gene>
    <name evidence="14" type="ORF">A2563_04865</name>
</gene>
<dbReference type="PROSITE" id="PS00856">
    <property type="entry name" value="GUANYLATE_KINASE_1"/>
    <property type="match status" value="1"/>
</dbReference>
<evidence type="ECO:0000256" key="7">
    <source>
        <dbReference type="ARBA" id="ARBA00022679"/>
    </source>
</evidence>
<comment type="catalytic activity">
    <reaction evidence="12">
        <text>GMP + ATP = GDP + ADP</text>
        <dbReference type="Rhea" id="RHEA:20780"/>
        <dbReference type="ChEBI" id="CHEBI:30616"/>
        <dbReference type="ChEBI" id="CHEBI:58115"/>
        <dbReference type="ChEBI" id="CHEBI:58189"/>
        <dbReference type="ChEBI" id="CHEBI:456216"/>
        <dbReference type="EC" id="2.7.4.8"/>
    </reaction>
</comment>
<evidence type="ECO:0000256" key="12">
    <source>
        <dbReference type="ARBA" id="ARBA00048594"/>
    </source>
</evidence>
<dbReference type="CDD" id="cd00071">
    <property type="entry name" value="GMPK"/>
    <property type="match status" value="1"/>
</dbReference>
<evidence type="ECO:0000313" key="15">
    <source>
        <dbReference type="Proteomes" id="UP000176634"/>
    </source>
</evidence>
<comment type="similarity">
    <text evidence="3">Belongs to the guanylate kinase family.</text>
</comment>
<sequence>MQSTTGLFVIISSPTGGGKDATIEELIKIFPNSARLVTTTSRAPRPADQEGVTYNFISKEDFESKIKEGYFVEYNNYASNYYGTPKEYLAKMLAEHSIVFSNIDVNGKHSMDKLGIKNLSIFLLPESIAILEQRVEKRGGLTKEQIAERIKIVSQEIEASKDYGYKLTNYEGKLDETVANVAKIVQEHLKSNN</sequence>
<dbReference type="Proteomes" id="UP000176634">
    <property type="component" value="Unassembled WGS sequence"/>
</dbReference>
<dbReference type="PANTHER" id="PTHR23117:SF13">
    <property type="entry name" value="GUANYLATE KINASE"/>
    <property type="match status" value="1"/>
</dbReference>
<dbReference type="EC" id="2.7.4.8" evidence="4"/>
<dbReference type="AlphaFoldDB" id="A0A1F6P852"/>
<dbReference type="SMART" id="SM00072">
    <property type="entry name" value="GuKc"/>
    <property type="match status" value="1"/>
</dbReference>
<evidence type="ECO:0000256" key="10">
    <source>
        <dbReference type="ARBA" id="ARBA00022840"/>
    </source>
</evidence>
<organism evidence="14 15">
    <name type="scientific">Candidatus Magasanikbacteria bacterium RIFOXYD1_FULL_40_23</name>
    <dbReference type="NCBI Taxonomy" id="1798705"/>
    <lineage>
        <taxon>Bacteria</taxon>
        <taxon>Candidatus Magasanikiibacteriota</taxon>
    </lineage>
</organism>
<dbReference type="STRING" id="1798705.A2563_04865"/>
<keyword evidence="6" id="KW-0963">Cytoplasm</keyword>
<dbReference type="GO" id="GO:0004385">
    <property type="term" value="F:GMP kinase activity"/>
    <property type="evidence" value="ECO:0007669"/>
    <property type="project" value="UniProtKB-EC"/>
</dbReference>
<keyword evidence="10" id="KW-0067">ATP-binding</keyword>
<evidence type="ECO:0000256" key="6">
    <source>
        <dbReference type="ARBA" id="ARBA00022490"/>
    </source>
</evidence>
<evidence type="ECO:0000256" key="8">
    <source>
        <dbReference type="ARBA" id="ARBA00022741"/>
    </source>
</evidence>
<evidence type="ECO:0000256" key="4">
    <source>
        <dbReference type="ARBA" id="ARBA00012961"/>
    </source>
</evidence>
<dbReference type="Pfam" id="PF00625">
    <property type="entry name" value="Guanylate_kin"/>
    <property type="match status" value="1"/>
</dbReference>
<evidence type="ECO:0000313" key="14">
    <source>
        <dbReference type="EMBL" id="OGH92288.1"/>
    </source>
</evidence>
<dbReference type="PANTHER" id="PTHR23117">
    <property type="entry name" value="GUANYLATE KINASE-RELATED"/>
    <property type="match status" value="1"/>
</dbReference>
<comment type="caution">
    <text evidence="14">The sequence shown here is derived from an EMBL/GenBank/DDBJ whole genome shotgun (WGS) entry which is preliminary data.</text>
</comment>
<reference evidence="14 15" key="1">
    <citation type="journal article" date="2016" name="Nat. Commun.">
        <title>Thousands of microbial genomes shed light on interconnected biogeochemical processes in an aquifer system.</title>
        <authorList>
            <person name="Anantharaman K."/>
            <person name="Brown C.T."/>
            <person name="Hug L.A."/>
            <person name="Sharon I."/>
            <person name="Castelle C.J."/>
            <person name="Probst A.J."/>
            <person name="Thomas B.C."/>
            <person name="Singh A."/>
            <person name="Wilkins M.J."/>
            <person name="Karaoz U."/>
            <person name="Brodie E.L."/>
            <person name="Williams K.H."/>
            <person name="Hubbard S.S."/>
            <person name="Banfield J.F."/>
        </authorList>
    </citation>
    <scope>NUCLEOTIDE SEQUENCE [LARGE SCALE GENOMIC DNA]</scope>
</reference>
<dbReference type="InterPro" id="IPR008144">
    <property type="entry name" value="Guanylate_kin-like_dom"/>
</dbReference>
<evidence type="ECO:0000256" key="11">
    <source>
        <dbReference type="ARBA" id="ARBA00030128"/>
    </source>
</evidence>
<name>A0A1F6P852_9BACT</name>
<accession>A0A1F6P852</accession>
<dbReference type="FunFam" id="3.30.63.10:FF:000005">
    <property type="entry name" value="Guanylate kinase"/>
    <property type="match status" value="1"/>
</dbReference>
<dbReference type="GO" id="GO:0005829">
    <property type="term" value="C:cytosol"/>
    <property type="evidence" value="ECO:0007669"/>
    <property type="project" value="TreeGrafter"/>
</dbReference>
<feature type="domain" description="Guanylate kinase-like" evidence="13">
    <location>
        <begin position="6"/>
        <end position="186"/>
    </location>
</feature>
<evidence type="ECO:0000256" key="1">
    <source>
        <dbReference type="ARBA" id="ARBA00003531"/>
    </source>
</evidence>
<evidence type="ECO:0000256" key="3">
    <source>
        <dbReference type="ARBA" id="ARBA00005790"/>
    </source>
</evidence>
<comment type="subcellular location">
    <subcellularLocation>
        <location evidence="2">Cytoplasm</location>
    </subcellularLocation>
</comment>
<dbReference type="PROSITE" id="PS50052">
    <property type="entry name" value="GUANYLATE_KINASE_2"/>
    <property type="match status" value="1"/>
</dbReference>
<proteinExistence type="inferred from homology"/>
<evidence type="ECO:0000256" key="9">
    <source>
        <dbReference type="ARBA" id="ARBA00022777"/>
    </source>
</evidence>
<dbReference type="EMBL" id="MFRA01000006">
    <property type="protein sequence ID" value="OGH92288.1"/>
    <property type="molecule type" value="Genomic_DNA"/>
</dbReference>
<keyword evidence="9" id="KW-0418">Kinase</keyword>
<comment type="function">
    <text evidence="1">Essential for recycling GMP and indirectly, cGMP.</text>
</comment>
<keyword evidence="8" id="KW-0547">Nucleotide-binding</keyword>
<dbReference type="InterPro" id="IPR008145">
    <property type="entry name" value="GK/Ca_channel_bsu"/>
</dbReference>
<protein>
    <recommendedName>
        <fullName evidence="5">Guanylate kinase</fullName>
        <ecNumber evidence="4">2.7.4.8</ecNumber>
    </recommendedName>
    <alternativeName>
        <fullName evidence="11">GMP kinase</fullName>
    </alternativeName>
</protein>
<keyword evidence="7" id="KW-0808">Transferase</keyword>
<evidence type="ECO:0000256" key="5">
    <source>
        <dbReference type="ARBA" id="ARBA00016296"/>
    </source>
</evidence>
<evidence type="ECO:0000256" key="2">
    <source>
        <dbReference type="ARBA" id="ARBA00004496"/>
    </source>
</evidence>
<dbReference type="GO" id="GO:0005524">
    <property type="term" value="F:ATP binding"/>
    <property type="evidence" value="ECO:0007669"/>
    <property type="project" value="UniProtKB-KW"/>
</dbReference>
<dbReference type="InterPro" id="IPR020590">
    <property type="entry name" value="Guanylate_kinase_CS"/>
</dbReference>
<dbReference type="Gene3D" id="3.30.63.10">
    <property type="entry name" value="Guanylate Kinase phosphate binding domain"/>
    <property type="match status" value="1"/>
</dbReference>
<evidence type="ECO:0000259" key="13">
    <source>
        <dbReference type="PROSITE" id="PS50052"/>
    </source>
</evidence>
<dbReference type="InterPro" id="IPR027417">
    <property type="entry name" value="P-loop_NTPase"/>
</dbReference>
<dbReference type="SUPFAM" id="SSF52540">
    <property type="entry name" value="P-loop containing nucleoside triphosphate hydrolases"/>
    <property type="match status" value="1"/>
</dbReference>